<gene>
    <name evidence="1" type="ORF">QE404_001681</name>
</gene>
<dbReference type="EMBL" id="JAUTAL010000001">
    <property type="protein sequence ID" value="MDQ1096534.1"/>
    <property type="molecule type" value="Genomic_DNA"/>
</dbReference>
<reference evidence="1 2" key="1">
    <citation type="submission" date="2023-07" db="EMBL/GenBank/DDBJ databases">
        <title>Functional and genomic diversity of the sorghum phyllosphere microbiome.</title>
        <authorList>
            <person name="Shade A."/>
        </authorList>
    </citation>
    <scope>NUCLEOTIDE SEQUENCE [LARGE SCALE GENOMIC DNA]</scope>
    <source>
        <strain evidence="1 2">SORGH_AS_1064</strain>
    </source>
</reference>
<sequence>MLQERKSEGAAYRSIKENTKLKLLVPGRESEAFRPGTFLFSAEYRIFITPVRLITVLYSVPLIKPKKYKYGNHCSFSKRKRWTF</sequence>
<keyword evidence="2" id="KW-1185">Reference proteome</keyword>
<comment type="caution">
    <text evidence="1">The sequence shown here is derived from an EMBL/GenBank/DDBJ whole genome shotgun (WGS) entry which is preliminary data.</text>
</comment>
<proteinExistence type="predicted"/>
<evidence type="ECO:0000313" key="1">
    <source>
        <dbReference type="EMBL" id="MDQ1096534.1"/>
    </source>
</evidence>
<organism evidence="1 2">
    <name type="scientific">Chryseobacterium camelliae</name>
    <dbReference type="NCBI Taxonomy" id="1265445"/>
    <lineage>
        <taxon>Bacteria</taxon>
        <taxon>Pseudomonadati</taxon>
        <taxon>Bacteroidota</taxon>
        <taxon>Flavobacteriia</taxon>
        <taxon>Flavobacteriales</taxon>
        <taxon>Weeksellaceae</taxon>
        <taxon>Chryseobacterium group</taxon>
        <taxon>Chryseobacterium</taxon>
    </lineage>
</organism>
<name>A0ABU0THK6_9FLAO</name>
<dbReference type="Proteomes" id="UP001225072">
    <property type="component" value="Unassembled WGS sequence"/>
</dbReference>
<evidence type="ECO:0000313" key="2">
    <source>
        <dbReference type="Proteomes" id="UP001225072"/>
    </source>
</evidence>
<accession>A0ABU0THK6</accession>
<protein>
    <submittedName>
        <fullName evidence="1">Uncharacterized protein</fullName>
    </submittedName>
</protein>